<proteinExistence type="predicted"/>
<organism evidence="2 3">
    <name type="scientific">Streptomyces labedae</name>
    <dbReference type="NCBI Taxonomy" id="285569"/>
    <lineage>
        <taxon>Bacteria</taxon>
        <taxon>Bacillati</taxon>
        <taxon>Actinomycetota</taxon>
        <taxon>Actinomycetes</taxon>
        <taxon>Kitasatosporales</taxon>
        <taxon>Streptomycetaceae</taxon>
        <taxon>Streptomyces</taxon>
    </lineage>
</organism>
<keyword evidence="3" id="KW-1185">Reference proteome</keyword>
<dbReference type="Proteomes" id="UP001500728">
    <property type="component" value="Unassembled WGS sequence"/>
</dbReference>
<accession>A0ABP6QNN0</accession>
<dbReference type="EMBL" id="BAAAUW010000001">
    <property type="protein sequence ID" value="GAA3246387.1"/>
    <property type="molecule type" value="Genomic_DNA"/>
</dbReference>
<feature type="compositionally biased region" description="Low complexity" evidence="1">
    <location>
        <begin position="236"/>
        <end position="252"/>
    </location>
</feature>
<evidence type="ECO:0000313" key="2">
    <source>
        <dbReference type="EMBL" id="GAA3246387.1"/>
    </source>
</evidence>
<dbReference type="RefSeq" id="WP_346150544.1">
    <property type="nucleotide sequence ID" value="NZ_BAAAUW010000001.1"/>
</dbReference>
<sequence length="252" mass="27618">MNEPTGPAEHLLLLAGYFTRHNDALTRLHVPVRCRERTAIPPGLHFRIPWTTVSLLDIPDVFIGSTDDGHTFVILNRPIRDADRLLTDAGFLPREHPGRRLYLLHPGIAQDVHERAGVATYGLLAHTHDLVDLSWTTRWSPDQPAGGPDLHFQVRDGTVAVTASTTAARLLLQQHGFVPTADGASYRTREGLDERQLLSAVTAAEAHAYTHGLSARVHLGIPTPADIPTSARRRSAPATGPRTTPSAPRRTR</sequence>
<comment type="caution">
    <text evidence="2">The sequence shown here is derived from an EMBL/GenBank/DDBJ whole genome shotgun (WGS) entry which is preliminary data.</text>
</comment>
<name>A0ABP6QNN0_9ACTN</name>
<protein>
    <submittedName>
        <fullName evidence="2">Uncharacterized protein</fullName>
    </submittedName>
</protein>
<feature type="region of interest" description="Disordered" evidence="1">
    <location>
        <begin position="220"/>
        <end position="252"/>
    </location>
</feature>
<reference evidence="3" key="1">
    <citation type="journal article" date="2019" name="Int. J. Syst. Evol. Microbiol.">
        <title>The Global Catalogue of Microorganisms (GCM) 10K type strain sequencing project: providing services to taxonomists for standard genome sequencing and annotation.</title>
        <authorList>
            <consortium name="The Broad Institute Genomics Platform"/>
            <consortium name="The Broad Institute Genome Sequencing Center for Infectious Disease"/>
            <person name="Wu L."/>
            <person name="Ma J."/>
        </authorList>
    </citation>
    <scope>NUCLEOTIDE SEQUENCE [LARGE SCALE GENOMIC DNA]</scope>
    <source>
        <strain evidence="3">JCM 9381</strain>
    </source>
</reference>
<evidence type="ECO:0000313" key="3">
    <source>
        <dbReference type="Proteomes" id="UP001500728"/>
    </source>
</evidence>
<evidence type="ECO:0000256" key="1">
    <source>
        <dbReference type="SAM" id="MobiDB-lite"/>
    </source>
</evidence>
<gene>
    <name evidence="2" type="ORF">GCM10010469_02270</name>
</gene>